<dbReference type="Proteomes" id="UP000011976">
    <property type="component" value="Unassembled WGS sequence"/>
</dbReference>
<name>M9MCR6_PSEA3</name>
<accession>M9MCR6</accession>
<proteinExistence type="predicted"/>
<gene>
    <name evidence="2" type="ORF">PANT_5c00161</name>
</gene>
<sequence>MLTAVDAPVSRIELAFGGSRKLFSTSSGDPVERAVSILHEHLEPAKPCDVTCGVGPSGAYIGKPKHASGRKSSETFSAPVARLGTSASAPVPLAK</sequence>
<feature type="region of interest" description="Disordered" evidence="1">
    <location>
        <begin position="61"/>
        <end position="81"/>
    </location>
</feature>
<reference evidence="3" key="1">
    <citation type="journal article" date="2013" name="Genome Announc.">
        <title>Genome sequence of the basidiomycetous yeast Pseudozyma antarctica T-34, a producer of the glycolipid biosurfactants mannosylerythritol lipids.</title>
        <authorList>
            <person name="Morita T."/>
            <person name="Koike H."/>
            <person name="Koyama Y."/>
            <person name="Hagiwara H."/>
            <person name="Ito E."/>
            <person name="Fukuoka T."/>
            <person name="Imura T."/>
            <person name="Machida M."/>
            <person name="Kitamoto D."/>
        </authorList>
    </citation>
    <scope>NUCLEOTIDE SEQUENCE [LARGE SCALE GENOMIC DNA]</scope>
    <source>
        <strain evidence="3">T-34</strain>
    </source>
</reference>
<organism evidence="2 3">
    <name type="scientific">Pseudozyma antarctica (strain T-34)</name>
    <name type="common">Yeast</name>
    <name type="synonym">Candida antarctica</name>
    <dbReference type="NCBI Taxonomy" id="1151754"/>
    <lineage>
        <taxon>Eukaryota</taxon>
        <taxon>Fungi</taxon>
        <taxon>Dikarya</taxon>
        <taxon>Basidiomycota</taxon>
        <taxon>Ustilaginomycotina</taxon>
        <taxon>Ustilaginomycetes</taxon>
        <taxon>Ustilaginales</taxon>
        <taxon>Ustilaginaceae</taxon>
        <taxon>Moesziomyces</taxon>
    </lineage>
</organism>
<evidence type="ECO:0000313" key="2">
    <source>
        <dbReference type="EMBL" id="GAC71957.1"/>
    </source>
</evidence>
<evidence type="ECO:0000256" key="1">
    <source>
        <dbReference type="SAM" id="MobiDB-lite"/>
    </source>
</evidence>
<dbReference type="EMBL" id="DF196771">
    <property type="protein sequence ID" value="GAC71957.1"/>
    <property type="molecule type" value="Genomic_DNA"/>
</dbReference>
<evidence type="ECO:0000313" key="3">
    <source>
        <dbReference type="Proteomes" id="UP000011976"/>
    </source>
</evidence>
<protein>
    <submittedName>
        <fullName evidence="2">Uncharacterized protein</fullName>
    </submittedName>
</protein>
<dbReference type="AlphaFoldDB" id="M9MCR6"/>